<evidence type="ECO:0000256" key="4">
    <source>
        <dbReference type="ARBA" id="ARBA00022692"/>
    </source>
</evidence>
<keyword evidence="4 7" id="KW-0812">Transmembrane</keyword>
<dbReference type="InterPro" id="IPR035906">
    <property type="entry name" value="MetI-like_sf"/>
</dbReference>
<feature type="transmembrane region" description="Helical" evidence="7">
    <location>
        <begin position="310"/>
        <end position="334"/>
    </location>
</feature>
<proteinExistence type="inferred from homology"/>
<dbReference type="GO" id="GO:0055085">
    <property type="term" value="P:transmembrane transport"/>
    <property type="evidence" value="ECO:0007669"/>
    <property type="project" value="InterPro"/>
</dbReference>
<comment type="caution">
    <text evidence="10">The sequence shown here is derived from an EMBL/GenBank/DDBJ whole genome shotgun (WGS) entry which is preliminary data.</text>
</comment>
<feature type="transmembrane region" description="Helical" evidence="7">
    <location>
        <begin position="127"/>
        <end position="148"/>
    </location>
</feature>
<dbReference type="InterPro" id="IPR051393">
    <property type="entry name" value="ABC_transporter_permease"/>
</dbReference>
<evidence type="ECO:0000256" key="6">
    <source>
        <dbReference type="ARBA" id="ARBA00023136"/>
    </source>
</evidence>
<feature type="transmembrane region" description="Helical" evidence="7">
    <location>
        <begin position="208"/>
        <end position="227"/>
    </location>
</feature>
<accession>A0A3L7A266</accession>
<evidence type="ECO:0000313" key="10">
    <source>
        <dbReference type="EMBL" id="RLP73681.1"/>
    </source>
</evidence>
<dbReference type="RefSeq" id="WP_121649584.1">
    <property type="nucleotide sequence ID" value="NZ_RCUX01000013.1"/>
</dbReference>
<comment type="similarity">
    <text evidence="7">Belongs to the binding-protein-dependent transport system permease family.</text>
</comment>
<gene>
    <name evidence="10" type="ORF">D9V32_14220</name>
</gene>
<evidence type="ECO:0000256" key="5">
    <source>
        <dbReference type="ARBA" id="ARBA00022989"/>
    </source>
</evidence>
<keyword evidence="5 7" id="KW-1133">Transmembrane helix</keyword>
<keyword evidence="11" id="KW-1185">Reference proteome</keyword>
<dbReference type="GO" id="GO:0005886">
    <property type="term" value="C:plasma membrane"/>
    <property type="evidence" value="ECO:0007669"/>
    <property type="project" value="UniProtKB-SubCell"/>
</dbReference>
<name>A0A3L7A266_9MICO</name>
<comment type="subcellular location">
    <subcellularLocation>
        <location evidence="1 7">Cell membrane</location>
        <topology evidence="1 7">Multi-pass membrane protein</topology>
    </subcellularLocation>
</comment>
<organism evidence="10 11">
    <name type="scientific">Mycetocola tolaasinivorans</name>
    <dbReference type="NCBI Taxonomy" id="76635"/>
    <lineage>
        <taxon>Bacteria</taxon>
        <taxon>Bacillati</taxon>
        <taxon>Actinomycetota</taxon>
        <taxon>Actinomycetes</taxon>
        <taxon>Micrococcales</taxon>
        <taxon>Microbacteriaceae</taxon>
        <taxon>Mycetocola</taxon>
    </lineage>
</organism>
<feature type="domain" description="ABC transmembrane type-1" evidence="9">
    <location>
        <begin position="123"/>
        <end position="333"/>
    </location>
</feature>
<keyword evidence="2 7" id="KW-0813">Transport</keyword>
<dbReference type="AlphaFoldDB" id="A0A3L7A266"/>
<dbReference type="SUPFAM" id="SSF161098">
    <property type="entry name" value="MetI-like"/>
    <property type="match status" value="1"/>
</dbReference>
<feature type="region of interest" description="Disordered" evidence="8">
    <location>
        <begin position="1"/>
        <end position="57"/>
    </location>
</feature>
<dbReference type="Proteomes" id="UP000272503">
    <property type="component" value="Unassembled WGS sequence"/>
</dbReference>
<dbReference type="InterPro" id="IPR000515">
    <property type="entry name" value="MetI-like"/>
</dbReference>
<evidence type="ECO:0000259" key="9">
    <source>
        <dbReference type="PROSITE" id="PS50928"/>
    </source>
</evidence>
<evidence type="ECO:0000256" key="3">
    <source>
        <dbReference type="ARBA" id="ARBA00022475"/>
    </source>
</evidence>
<feature type="transmembrane region" description="Helical" evidence="7">
    <location>
        <begin position="62"/>
        <end position="89"/>
    </location>
</feature>
<evidence type="ECO:0000313" key="11">
    <source>
        <dbReference type="Proteomes" id="UP000272503"/>
    </source>
</evidence>
<dbReference type="CDD" id="cd06261">
    <property type="entry name" value="TM_PBP2"/>
    <property type="match status" value="1"/>
</dbReference>
<dbReference type="Gene3D" id="1.10.3720.10">
    <property type="entry name" value="MetI-like"/>
    <property type="match status" value="1"/>
</dbReference>
<dbReference type="PANTHER" id="PTHR30193">
    <property type="entry name" value="ABC TRANSPORTER PERMEASE PROTEIN"/>
    <property type="match status" value="1"/>
</dbReference>
<evidence type="ECO:0000256" key="7">
    <source>
        <dbReference type="RuleBase" id="RU363032"/>
    </source>
</evidence>
<feature type="transmembrane region" description="Helical" evidence="7">
    <location>
        <begin position="160"/>
        <end position="180"/>
    </location>
</feature>
<dbReference type="PANTHER" id="PTHR30193:SF37">
    <property type="entry name" value="INNER MEMBRANE ABC TRANSPORTER PERMEASE PROTEIN YCJO"/>
    <property type="match status" value="1"/>
</dbReference>
<evidence type="ECO:0000256" key="2">
    <source>
        <dbReference type="ARBA" id="ARBA00022448"/>
    </source>
</evidence>
<evidence type="ECO:0000256" key="1">
    <source>
        <dbReference type="ARBA" id="ARBA00004651"/>
    </source>
</evidence>
<dbReference type="Pfam" id="PF00528">
    <property type="entry name" value="BPD_transp_1"/>
    <property type="match status" value="1"/>
</dbReference>
<dbReference type="OrthoDB" id="34224at2"/>
<protein>
    <submittedName>
        <fullName evidence="10">Sugar ABC transporter permease</fullName>
    </submittedName>
</protein>
<evidence type="ECO:0000256" key="8">
    <source>
        <dbReference type="SAM" id="MobiDB-lite"/>
    </source>
</evidence>
<keyword evidence="6 7" id="KW-0472">Membrane</keyword>
<dbReference type="EMBL" id="RCUX01000013">
    <property type="protein sequence ID" value="RLP73681.1"/>
    <property type="molecule type" value="Genomic_DNA"/>
</dbReference>
<feature type="compositionally biased region" description="Low complexity" evidence="8">
    <location>
        <begin position="12"/>
        <end position="29"/>
    </location>
</feature>
<keyword evidence="3" id="KW-1003">Cell membrane</keyword>
<sequence length="351" mass="37914">MVTTPEARTRADALAAASAASADATPARSTARRDGHPAPSSPSRLNGRPRGARKTGERDRPLWMLAPGGILMVIVILVPLVLGLVISLMDLDQYTLRQWVSAPFIGISNYVEALTKSSLIQSIGISVGYSVLVTLVCLPIGVAAALATQNRFRGRGLVRSLFLVPYVLPTFVVGTVWRTMLQPDGVGNAMLANFGIDGGLWLNGPQSYWALVFVQIWASWPFIYLLVLSGLQSVDAEVHEASALDGAGWWTKLRYVILPYLKGPITLALIISFLHSVNNFTLPFVLFGIPAPADVNVLPVLTYITGFQNFRFGLSAAMAVVSLILIAIPLFIYLRAVKLDTGEDGGSRVRK</sequence>
<dbReference type="PROSITE" id="PS50928">
    <property type="entry name" value="ABC_TM1"/>
    <property type="match status" value="1"/>
</dbReference>
<reference evidence="10 11" key="1">
    <citation type="submission" date="2018-10" db="EMBL/GenBank/DDBJ databases">
        <authorList>
            <person name="Li J."/>
        </authorList>
    </citation>
    <scope>NUCLEOTIDE SEQUENCE [LARGE SCALE GENOMIC DNA]</scope>
    <source>
        <strain evidence="10 11">IF 016277</strain>
    </source>
</reference>